<proteinExistence type="predicted"/>
<reference evidence="2 3" key="1">
    <citation type="submission" date="2023-11" db="EMBL/GenBank/DDBJ databases">
        <title>Halocaridina rubra genome assembly.</title>
        <authorList>
            <person name="Smith C."/>
        </authorList>
    </citation>
    <scope>NUCLEOTIDE SEQUENCE [LARGE SCALE GENOMIC DNA]</scope>
    <source>
        <strain evidence="2">EP-1</strain>
        <tissue evidence="2">Whole</tissue>
    </source>
</reference>
<sequence length="131" mass="14615">GIHSKGGQELRRLSPNRRSRQHSPHSPGTPHHQNEEKGERGTLCESDSPPWNCVVVETRLGVDDEIQTGILEHLRSPADAVAMGIEVNDDDDDDLECEDEETVTLMVRHPDEESQSKSDPALETIDEILED</sequence>
<protein>
    <submittedName>
        <fullName evidence="2">Uncharacterized protein</fullName>
    </submittedName>
</protein>
<feature type="compositionally biased region" description="Basic and acidic residues" evidence="1">
    <location>
        <begin position="1"/>
        <end position="12"/>
    </location>
</feature>
<evidence type="ECO:0000313" key="3">
    <source>
        <dbReference type="Proteomes" id="UP001381693"/>
    </source>
</evidence>
<name>A0AAN8ZNC1_HALRR</name>
<organism evidence="2 3">
    <name type="scientific">Halocaridina rubra</name>
    <name type="common">Hawaiian red shrimp</name>
    <dbReference type="NCBI Taxonomy" id="373956"/>
    <lineage>
        <taxon>Eukaryota</taxon>
        <taxon>Metazoa</taxon>
        <taxon>Ecdysozoa</taxon>
        <taxon>Arthropoda</taxon>
        <taxon>Crustacea</taxon>
        <taxon>Multicrustacea</taxon>
        <taxon>Malacostraca</taxon>
        <taxon>Eumalacostraca</taxon>
        <taxon>Eucarida</taxon>
        <taxon>Decapoda</taxon>
        <taxon>Pleocyemata</taxon>
        <taxon>Caridea</taxon>
        <taxon>Atyoidea</taxon>
        <taxon>Atyidae</taxon>
        <taxon>Halocaridina</taxon>
    </lineage>
</organism>
<comment type="caution">
    <text evidence="2">The sequence shown here is derived from an EMBL/GenBank/DDBJ whole genome shotgun (WGS) entry which is preliminary data.</text>
</comment>
<feature type="compositionally biased region" description="Basic residues" evidence="1">
    <location>
        <begin position="14"/>
        <end position="23"/>
    </location>
</feature>
<evidence type="ECO:0000256" key="1">
    <source>
        <dbReference type="SAM" id="MobiDB-lite"/>
    </source>
</evidence>
<accession>A0AAN8ZNC1</accession>
<feature type="region of interest" description="Disordered" evidence="1">
    <location>
        <begin position="1"/>
        <end position="49"/>
    </location>
</feature>
<feature type="non-terminal residue" evidence="2">
    <location>
        <position position="1"/>
    </location>
</feature>
<evidence type="ECO:0000313" key="2">
    <source>
        <dbReference type="EMBL" id="KAK7000498.1"/>
    </source>
</evidence>
<feature type="compositionally biased region" description="Basic and acidic residues" evidence="1">
    <location>
        <begin position="32"/>
        <end position="42"/>
    </location>
</feature>
<dbReference type="AlphaFoldDB" id="A0AAN8ZNC1"/>
<dbReference type="Proteomes" id="UP001381693">
    <property type="component" value="Unassembled WGS sequence"/>
</dbReference>
<dbReference type="EMBL" id="JAXCGZ010024063">
    <property type="protein sequence ID" value="KAK7000498.1"/>
    <property type="molecule type" value="Genomic_DNA"/>
</dbReference>
<feature type="region of interest" description="Disordered" evidence="1">
    <location>
        <begin position="109"/>
        <end position="131"/>
    </location>
</feature>
<keyword evidence="3" id="KW-1185">Reference proteome</keyword>
<gene>
    <name evidence="2" type="ORF">SK128_022233</name>
</gene>